<evidence type="ECO:0000256" key="6">
    <source>
        <dbReference type="RuleBase" id="RU003690"/>
    </source>
</evidence>
<dbReference type="PRINTS" id="PR00131">
    <property type="entry name" value="GLHYDRLASE1"/>
</dbReference>
<evidence type="ECO:0000256" key="5">
    <source>
        <dbReference type="ARBA" id="ARBA00023295"/>
    </source>
</evidence>
<evidence type="ECO:0000313" key="8">
    <source>
        <dbReference type="EMBL" id="CAG9827052.1"/>
    </source>
</evidence>
<keyword evidence="3" id="KW-0378">Hydrolase</keyword>
<dbReference type="OrthoDB" id="65569at2759"/>
<comment type="subunit">
    <text evidence="2">Homodimer.</text>
</comment>
<dbReference type="Gene3D" id="3.20.20.80">
    <property type="entry name" value="Glycosidases"/>
    <property type="match status" value="1"/>
</dbReference>
<protein>
    <recommendedName>
        <fullName evidence="10">Beta-glucosidase</fullName>
    </recommendedName>
</protein>
<dbReference type="PANTHER" id="PTHR10353:SF36">
    <property type="entry name" value="LP05116P"/>
    <property type="match status" value="1"/>
</dbReference>
<keyword evidence="9" id="KW-1185">Reference proteome</keyword>
<dbReference type="InterPro" id="IPR001360">
    <property type="entry name" value="Glyco_hydro_1"/>
</dbReference>
<sequence>MMIFIVLVLIIGASFAEDVSNKKFPSDFLFGVATAAFQIEGAWNEDGKSPSIWDAAIHANSSIIANSDNADITCDSYHKVKEDIAILKELGVSHYRFSLAWTRILPDGIGKINDAGVAYYKHLIKELKANNIEPFVTLYHWDLPDTLQQPEKAGFLNISVVQWFEEYAKVCFSLFGDDVKYWATFNEPIAVCNGGYASGLVPPLIRSEGIKEYVCVYNLLLAHARAWHVYDKEFRQKQRGKISIVLNTHSFLPATNSEADTVAAETKFQFMLGLYANPIFVGDFPDIVKKRIAVRSTAEGRKASRLPSFSKEEVEYIKGTHDYFGLNVYSAYLVNSIPDPPVTDPPTNWGDAGVNIFQPTDWESTSSDHTKVVPWTIRPLLNWLKDHYNNPGIFITENGYPSHDGSKDDRRIYYIKGYLSHIRDTMDQDNITVLGYTVWTLMDNFEWTAGYTQKFGLYEVDFNEPNRTRTARPSVDFYKKTIKTRCLVNQCID</sequence>
<dbReference type="SUPFAM" id="SSF51445">
    <property type="entry name" value="(Trans)glycosidases"/>
    <property type="match status" value="1"/>
</dbReference>
<dbReference type="Proteomes" id="UP001153709">
    <property type="component" value="Chromosome 1"/>
</dbReference>
<keyword evidence="7" id="KW-0732">Signal</keyword>
<dbReference type="Pfam" id="PF00232">
    <property type="entry name" value="Glyco_hydro_1"/>
    <property type="match status" value="1"/>
</dbReference>
<keyword evidence="5" id="KW-0326">Glycosidase</keyword>
<reference evidence="8" key="1">
    <citation type="submission" date="2022-01" db="EMBL/GenBank/DDBJ databases">
        <authorList>
            <person name="King R."/>
        </authorList>
    </citation>
    <scope>NUCLEOTIDE SEQUENCE</scope>
</reference>
<feature type="chain" id="PRO_5040434567" description="Beta-glucosidase" evidence="7">
    <location>
        <begin position="17"/>
        <end position="493"/>
    </location>
</feature>
<dbReference type="FunFam" id="3.20.20.80:FF:000013">
    <property type="entry name" value="lactase-phlorizin hydrolase"/>
    <property type="match status" value="1"/>
</dbReference>
<proteinExistence type="inferred from homology"/>
<evidence type="ECO:0008006" key="10">
    <source>
        <dbReference type="Google" id="ProtNLM"/>
    </source>
</evidence>
<organism evidence="8 9">
    <name type="scientific">Diabrotica balteata</name>
    <name type="common">Banded cucumber beetle</name>
    <dbReference type="NCBI Taxonomy" id="107213"/>
    <lineage>
        <taxon>Eukaryota</taxon>
        <taxon>Metazoa</taxon>
        <taxon>Ecdysozoa</taxon>
        <taxon>Arthropoda</taxon>
        <taxon>Hexapoda</taxon>
        <taxon>Insecta</taxon>
        <taxon>Pterygota</taxon>
        <taxon>Neoptera</taxon>
        <taxon>Endopterygota</taxon>
        <taxon>Coleoptera</taxon>
        <taxon>Polyphaga</taxon>
        <taxon>Cucujiformia</taxon>
        <taxon>Chrysomeloidea</taxon>
        <taxon>Chrysomelidae</taxon>
        <taxon>Galerucinae</taxon>
        <taxon>Diabroticina</taxon>
        <taxon>Diabroticites</taxon>
        <taxon>Diabrotica</taxon>
    </lineage>
</organism>
<dbReference type="PANTHER" id="PTHR10353">
    <property type="entry name" value="GLYCOSYL HYDROLASE"/>
    <property type="match status" value="1"/>
</dbReference>
<evidence type="ECO:0000256" key="3">
    <source>
        <dbReference type="ARBA" id="ARBA00022801"/>
    </source>
</evidence>
<dbReference type="PROSITE" id="PS00653">
    <property type="entry name" value="GLYCOSYL_HYDROL_F1_2"/>
    <property type="match status" value="1"/>
</dbReference>
<accession>A0A9N9SPX9</accession>
<dbReference type="GO" id="GO:0008422">
    <property type="term" value="F:beta-glucosidase activity"/>
    <property type="evidence" value="ECO:0007669"/>
    <property type="project" value="TreeGrafter"/>
</dbReference>
<gene>
    <name evidence="8" type="ORF">DIABBA_LOCUS1094</name>
</gene>
<evidence type="ECO:0000313" key="9">
    <source>
        <dbReference type="Proteomes" id="UP001153709"/>
    </source>
</evidence>
<evidence type="ECO:0000256" key="1">
    <source>
        <dbReference type="ARBA" id="ARBA00010838"/>
    </source>
</evidence>
<dbReference type="EMBL" id="OU898276">
    <property type="protein sequence ID" value="CAG9827052.1"/>
    <property type="molecule type" value="Genomic_DNA"/>
</dbReference>
<dbReference type="AlphaFoldDB" id="A0A9N9SPX9"/>
<evidence type="ECO:0000256" key="2">
    <source>
        <dbReference type="ARBA" id="ARBA00011738"/>
    </source>
</evidence>
<comment type="similarity">
    <text evidence="1 6">Belongs to the glycosyl hydrolase 1 family.</text>
</comment>
<evidence type="ECO:0000256" key="4">
    <source>
        <dbReference type="ARBA" id="ARBA00023180"/>
    </source>
</evidence>
<dbReference type="InterPro" id="IPR017853">
    <property type="entry name" value="GH"/>
</dbReference>
<dbReference type="InterPro" id="IPR033132">
    <property type="entry name" value="GH_1_N_CS"/>
</dbReference>
<evidence type="ECO:0000256" key="7">
    <source>
        <dbReference type="SAM" id="SignalP"/>
    </source>
</evidence>
<dbReference type="GO" id="GO:0005975">
    <property type="term" value="P:carbohydrate metabolic process"/>
    <property type="evidence" value="ECO:0007669"/>
    <property type="project" value="InterPro"/>
</dbReference>
<name>A0A9N9SPX9_DIABA</name>
<feature type="signal peptide" evidence="7">
    <location>
        <begin position="1"/>
        <end position="16"/>
    </location>
</feature>
<keyword evidence="4" id="KW-0325">Glycoprotein</keyword>